<dbReference type="Gene3D" id="3.30.200.20">
    <property type="entry name" value="Phosphorylase Kinase, domain 1"/>
    <property type="match status" value="1"/>
</dbReference>
<sequence length="487" mass="54505">MLRLASRGHLSYKYFVPAPWRSSVLAARYASLVDPEQHPASAADHGTSAEDPVGQWRLAGRFLDRDLKPYTGLNFMEEPLGLWWGGGAGWPRIALNDCLGARDAEKKTAYCVFRKLGWGMHSSVWLAGTTEPRYVALKFLTGFATAMNDHNRYWEADALDALANTQSPFAEHVLELRHTIRVQGKEESDGEHICLVTDLMGGSVEALRHLPSSRLTLPADSEPPRPLPVLLAKRILLHTLRGIAHTHRSGFIHADIRPSNVLFSLRKGHTVGDVTAWMEADPARLNPPQQSDGCIVQSVVSQPLPLPASLDEVMDRRYILADCGSAQPIDKERRTFKKISAPPYVHPPEVILGGPWDEKVDIWMFGCMARLSFCSVMARFVTLWAVIQDPDESMLYQMLTHTGEDFSPEQLTSSAHADKWFEETCDMTALPPPRPQGFMRYLRQRGLVPANEISSTARFLHRCLCLNPADRPSAEDLLRDPWFEAAV</sequence>
<dbReference type="PROSITE" id="PS00107">
    <property type="entry name" value="PROTEIN_KINASE_ATP"/>
    <property type="match status" value="1"/>
</dbReference>
<dbReference type="Gene3D" id="1.10.510.10">
    <property type="entry name" value="Transferase(Phosphotransferase) domain 1"/>
    <property type="match status" value="1"/>
</dbReference>
<proteinExistence type="predicted"/>
<dbReference type="OrthoDB" id="5979581at2759"/>
<dbReference type="InterPro" id="IPR050117">
    <property type="entry name" value="MAPK"/>
</dbReference>
<dbReference type="AlphaFoldDB" id="A0A9P3LJ34"/>
<evidence type="ECO:0000256" key="3">
    <source>
        <dbReference type="ARBA" id="ARBA00022840"/>
    </source>
</evidence>
<dbReference type="PROSITE" id="PS50011">
    <property type="entry name" value="PROTEIN_KINASE_DOM"/>
    <property type="match status" value="1"/>
</dbReference>
<dbReference type="PANTHER" id="PTHR24055">
    <property type="entry name" value="MITOGEN-ACTIVATED PROTEIN KINASE"/>
    <property type="match status" value="1"/>
</dbReference>
<evidence type="ECO:0000256" key="1">
    <source>
        <dbReference type="ARBA" id="ARBA00022527"/>
    </source>
</evidence>
<dbReference type="PROSITE" id="PS00109">
    <property type="entry name" value="PROTEIN_KINASE_TYR"/>
    <property type="match status" value="1"/>
</dbReference>
<evidence type="ECO:0000313" key="7">
    <source>
        <dbReference type="Proteomes" id="UP000703269"/>
    </source>
</evidence>
<name>A0A9P3LJ34_9APHY</name>
<dbReference type="SMART" id="SM00220">
    <property type="entry name" value="S_TKc"/>
    <property type="match status" value="1"/>
</dbReference>
<dbReference type="InterPro" id="IPR008266">
    <property type="entry name" value="Tyr_kinase_AS"/>
</dbReference>
<evidence type="ECO:0000313" key="6">
    <source>
        <dbReference type="EMBL" id="GJE96970.1"/>
    </source>
</evidence>
<keyword evidence="3 4" id="KW-0067">ATP-binding</keyword>
<dbReference type="InterPro" id="IPR017441">
    <property type="entry name" value="Protein_kinase_ATP_BS"/>
</dbReference>
<feature type="domain" description="Protein kinase" evidence="5">
    <location>
        <begin position="110"/>
        <end position="483"/>
    </location>
</feature>
<organism evidence="6 7">
    <name type="scientific">Phanerochaete sordida</name>
    <dbReference type="NCBI Taxonomy" id="48140"/>
    <lineage>
        <taxon>Eukaryota</taxon>
        <taxon>Fungi</taxon>
        <taxon>Dikarya</taxon>
        <taxon>Basidiomycota</taxon>
        <taxon>Agaricomycotina</taxon>
        <taxon>Agaricomycetes</taxon>
        <taxon>Polyporales</taxon>
        <taxon>Phanerochaetaceae</taxon>
        <taxon>Phanerochaete</taxon>
    </lineage>
</organism>
<keyword evidence="1" id="KW-0723">Serine/threonine-protein kinase</keyword>
<keyword evidence="6" id="KW-0418">Kinase</keyword>
<reference evidence="6 7" key="1">
    <citation type="submission" date="2021-08" db="EMBL/GenBank/DDBJ databases">
        <title>Draft Genome Sequence of Phanerochaete sordida strain YK-624.</title>
        <authorList>
            <person name="Mori T."/>
            <person name="Dohra H."/>
            <person name="Suzuki T."/>
            <person name="Kawagishi H."/>
            <person name="Hirai H."/>
        </authorList>
    </citation>
    <scope>NUCLEOTIDE SEQUENCE [LARGE SCALE GENOMIC DNA]</scope>
    <source>
        <strain evidence="6 7">YK-624</strain>
    </source>
</reference>
<evidence type="ECO:0000256" key="2">
    <source>
        <dbReference type="ARBA" id="ARBA00022741"/>
    </source>
</evidence>
<keyword evidence="7" id="KW-1185">Reference proteome</keyword>
<dbReference type="InterPro" id="IPR011009">
    <property type="entry name" value="Kinase-like_dom_sf"/>
</dbReference>
<evidence type="ECO:0000259" key="5">
    <source>
        <dbReference type="PROSITE" id="PS50011"/>
    </source>
</evidence>
<protein>
    <submittedName>
        <fullName evidence="6">Kinase-like protein</fullName>
    </submittedName>
</protein>
<accession>A0A9P3LJ34</accession>
<dbReference type="InterPro" id="IPR000719">
    <property type="entry name" value="Prot_kinase_dom"/>
</dbReference>
<dbReference type="Proteomes" id="UP000703269">
    <property type="component" value="Unassembled WGS sequence"/>
</dbReference>
<feature type="binding site" evidence="4">
    <location>
        <position position="138"/>
    </location>
    <ligand>
        <name>ATP</name>
        <dbReference type="ChEBI" id="CHEBI:30616"/>
    </ligand>
</feature>
<comment type="caution">
    <text evidence="6">The sequence shown here is derived from an EMBL/GenBank/DDBJ whole genome shotgun (WGS) entry which is preliminary data.</text>
</comment>
<dbReference type="EMBL" id="BPQB01000066">
    <property type="protein sequence ID" value="GJE96970.1"/>
    <property type="molecule type" value="Genomic_DNA"/>
</dbReference>
<evidence type="ECO:0000256" key="4">
    <source>
        <dbReference type="PROSITE-ProRule" id="PRU10141"/>
    </source>
</evidence>
<dbReference type="SUPFAM" id="SSF56112">
    <property type="entry name" value="Protein kinase-like (PK-like)"/>
    <property type="match status" value="1"/>
</dbReference>
<dbReference type="Pfam" id="PF00069">
    <property type="entry name" value="Pkinase"/>
    <property type="match status" value="2"/>
</dbReference>
<keyword evidence="6" id="KW-0808">Transferase</keyword>
<dbReference type="GO" id="GO:0004674">
    <property type="term" value="F:protein serine/threonine kinase activity"/>
    <property type="evidence" value="ECO:0007669"/>
    <property type="project" value="UniProtKB-KW"/>
</dbReference>
<keyword evidence="2 4" id="KW-0547">Nucleotide-binding</keyword>
<dbReference type="GO" id="GO:0005524">
    <property type="term" value="F:ATP binding"/>
    <property type="evidence" value="ECO:0007669"/>
    <property type="project" value="UniProtKB-UniRule"/>
</dbReference>
<gene>
    <name evidence="6" type="ORF">PsYK624_131800</name>
</gene>